<feature type="domain" description="SWIM-type" evidence="3">
    <location>
        <begin position="506"/>
        <end position="544"/>
    </location>
</feature>
<keyword evidence="4" id="KW-1185">Reference proteome</keyword>
<evidence type="ECO:0000259" key="3">
    <source>
        <dbReference type="PROSITE" id="PS50966"/>
    </source>
</evidence>
<dbReference type="PROSITE" id="PS50966">
    <property type="entry name" value="ZF_SWIM"/>
    <property type="match status" value="1"/>
</dbReference>
<keyword evidence="1" id="KW-0479">Metal-binding</keyword>
<dbReference type="GeneID" id="115747860"/>
<proteinExistence type="predicted"/>
<accession>A0ABM3GYK5</accession>
<evidence type="ECO:0000313" key="4">
    <source>
        <dbReference type="Proteomes" id="UP000827889"/>
    </source>
</evidence>
<dbReference type="Pfam" id="PF03101">
    <property type="entry name" value="FAR1"/>
    <property type="match status" value="1"/>
</dbReference>
<evidence type="ECO:0000256" key="2">
    <source>
        <dbReference type="SAM" id="MobiDB-lite"/>
    </source>
</evidence>
<dbReference type="PANTHER" id="PTHR47718">
    <property type="entry name" value="OS01G0519700 PROTEIN"/>
    <property type="match status" value="1"/>
</dbReference>
<organism evidence="4 5">
    <name type="scientific">Rhodamnia argentea</name>
    <dbReference type="NCBI Taxonomy" id="178133"/>
    <lineage>
        <taxon>Eukaryota</taxon>
        <taxon>Viridiplantae</taxon>
        <taxon>Streptophyta</taxon>
        <taxon>Embryophyta</taxon>
        <taxon>Tracheophyta</taxon>
        <taxon>Spermatophyta</taxon>
        <taxon>Magnoliopsida</taxon>
        <taxon>eudicotyledons</taxon>
        <taxon>Gunneridae</taxon>
        <taxon>Pentapetalae</taxon>
        <taxon>rosids</taxon>
        <taxon>malvids</taxon>
        <taxon>Myrtales</taxon>
        <taxon>Myrtaceae</taxon>
        <taxon>Myrtoideae</taxon>
        <taxon>Myrteae</taxon>
        <taxon>Australasian group</taxon>
        <taxon>Rhodamnia</taxon>
    </lineage>
</organism>
<reference evidence="4" key="1">
    <citation type="submission" date="2025-05" db="UniProtKB">
        <authorList>
            <consortium name="RefSeq"/>
        </authorList>
    </citation>
    <scope>NUCLEOTIDE SEQUENCE [LARGE SCALE GENOMIC DNA]</scope>
</reference>
<feature type="region of interest" description="Disordered" evidence="2">
    <location>
        <begin position="789"/>
        <end position="814"/>
    </location>
</feature>
<evidence type="ECO:0000313" key="5">
    <source>
        <dbReference type="RefSeq" id="XP_048129423.1"/>
    </source>
</evidence>
<name>A0ABM3GYK5_9MYRT</name>
<sequence length="860" mass="98511">MEKDFEFAIGMIFSNEVEAYHKYVAYAIGKGFGVRKENLYRNRKGEITRRTFVCNCEGYSVGSSDQEKKFERYEVRCGCLARIKFKVDNGVYEVMEYVSDHNHAFVPDDQKHLIRCGRMISDPYKGALVDMISAGVGGTTAYKVLANRAGGSKNLGFILRDSQNMIQTERSNAISGGDCQSLLNHFHCIQTQNPMFSYALYVDQDGRLTNLFWRDSLSRFDYDCFGDVLVFDTTYRTNKYNMICAPFVGVNHHWKNILFGCAFLLDETAESFIWLFEAFLKSMGNKAPKTMFIDQDQAMAKAIRIVFPNTQHRLCTWHIMKNANENIPNLYHNSDFKDKYFLALMYRCRSEDEFECTWRKMEEEWSTENNSWLKRLYGLRHKWSLAFGRDTFSCGIRSSQRSESTNNVFQRMSTKTLTLVEFVHHYEEQVKHMREIESQDDYNSRGKPKLQVPNSGILTHAASLYTRTIFKRFNEEYLQSLSEFISSTTLDGSVHLYTLRCLGIQREHVVRFDPANLSVSCECKLFESKGWLCRHALKVLGGNILITRIPSSYILKRWTKGAKQGIVDYESHQMSPGASKFNRFSTLMQQSLELMSLGAEDANTMKIVTKNMERAKAEISSYKSSVVVTDDASDDDDDTEPSLCKISVLDPLRRKGKGMGYGRLKSSSEKKKKKSKKGTPSTRIESRELVVQATRDETHFPDYSSNPNLFQSAFYPNNIGGPIVNLNFHNQMQQPPYIMPPGNMNGFCPFPSRMQSPYIMPPGIMSGFSPFTSQMLEYHDRSRGTILSQGSSNSFQHLEHPASNRPSDANKDLRILGGSLHRGDAVQTMPFLACRDGEEGGDLSSVYEERRVLGYYWLYI</sequence>
<feature type="compositionally biased region" description="Basic and acidic residues" evidence="2">
    <location>
        <begin position="797"/>
        <end position="814"/>
    </location>
</feature>
<keyword evidence="1" id="KW-0863">Zinc-finger</keyword>
<dbReference type="RefSeq" id="XP_048129423.1">
    <property type="nucleotide sequence ID" value="XM_048273466.1"/>
</dbReference>
<gene>
    <name evidence="5" type="primary">LOC115747860</name>
</gene>
<keyword evidence="1" id="KW-0862">Zinc</keyword>
<protein>
    <submittedName>
        <fullName evidence="5">Protein FAR1-RELATED SEQUENCE 5-like</fullName>
    </submittedName>
</protein>
<dbReference type="Pfam" id="PF10551">
    <property type="entry name" value="MULE"/>
    <property type="match status" value="1"/>
</dbReference>
<dbReference type="Proteomes" id="UP000827889">
    <property type="component" value="Chromosome 2"/>
</dbReference>
<feature type="region of interest" description="Disordered" evidence="2">
    <location>
        <begin position="654"/>
        <end position="685"/>
    </location>
</feature>
<reference evidence="5" key="2">
    <citation type="submission" date="2025-08" db="UniProtKB">
        <authorList>
            <consortium name="RefSeq"/>
        </authorList>
    </citation>
    <scope>IDENTIFICATION</scope>
    <source>
        <tissue evidence="5">Leaf</tissue>
    </source>
</reference>
<dbReference type="InterPro" id="IPR007527">
    <property type="entry name" value="Znf_SWIM"/>
</dbReference>
<dbReference type="Pfam" id="PF04434">
    <property type="entry name" value="SWIM"/>
    <property type="match status" value="1"/>
</dbReference>
<dbReference type="InterPro" id="IPR004330">
    <property type="entry name" value="FAR1_DNA_bnd_dom"/>
</dbReference>
<evidence type="ECO:0000256" key="1">
    <source>
        <dbReference type="PROSITE-ProRule" id="PRU00325"/>
    </source>
</evidence>
<dbReference type="PANTHER" id="PTHR47718:SF17">
    <property type="entry name" value="PROTEIN FAR1-RELATED SEQUENCE 5-LIKE"/>
    <property type="match status" value="1"/>
</dbReference>
<dbReference type="InterPro" id="IPR018289">
    <property type="entry name" value="MULE_transposase_dom"/>
</dbReference>